<sequence>MDGNDRRRTQYGQPYQTPAQSRPLPGQPMGPPSGDRYAQPTTPARSDIGGSSLTRPYLPGYPGYSFQEQQYGTTQIQGGSPMQGVQMQYSPAYIHDASRQQQVPSSPSQQQQQQQQQYTQYGPGSMLPPVGPQSLYDNIPYQQRQTALEVMASQFAVPQYMPQGEHAGLGVGSSSSQYLTTQPEQSVYGGVPVTRGPLHQPYPGGQVDFPQVEQQPAQGTIEPDTNQEALRQGLRDYKQQIKSTFDDIVAGRVTEASDKVLAATRWLVGSVSALGLQHDDESSHEERIELWTELNLCWEALGQKQKEITEEALRTTRLPADILSGETIAHLVDELVNLCDQLEQYGLVDFELGIWEEQITHIFTVCLDLLPRSGLTGQTDRLQAGPS</sequence>
<evidence type="ECO:0000313" key="2">
    <source>
        <dbReference type="EMBL" id="KIW57422.1"/>
    </source>
</evidence>
<dbReference type="GeneID" id="25327880"/>
<organism evidence="2 3">
    <name type="scientific">Exophiala xenobiotica</name>
    <dbReference type="NCBI Taxonomy" id="348802"/>
    <lineage>
        <taxon>Eukaryota</taxon>
        <taxon>Fungi</taxon>
        <taxon>Dikarya</taxon>
        <taxon>Ascomycota</taxon>
        <taxon>Pezizomycotina</taxon>
        <taxon>Eurotiomycetes</taxon>
        <taxon>Chaetothyriomycetidae</taxon>
        <taxon>Chaetothyriales</taxon>
        <taxon>Herpotrichiellaceae</taxon>
        <taxon>Exophiala</taxon>
    </lineage>
</organism>
<dbReference type="EMBL" id="KN847319">
    <property type="protein sequence ID" value="KIW57422.1"/>
    <property type="molecule type" value="Genomic_DNA"/>
</dbReference>
<dbReference type="RefSeq" id="XP_013318006.1">
    <property type="nucleotide sequence ID" value="XM_013462552.1"/>
</dbReference>
<feature type="compositionally biased region" description="Polar residues" evidence="1">
    <location>
        <begin position="39"/>
        <end position="54"/>
    </location>
</feature>
<feature type="region of interest" description="Disordered" evidence="1">
    <location>
        <begin position="1"/>
        <end position="66"/>
    </location>
</feature>
<reference evidence="2 3" key="1">
    <citation type="submission" date="2015-01" db="EMBL/GenBank/DDBJ databases">
        <title>The Genome Sequence of Exophiala xenobiotica CBS118157.</title>
        <authorList>
            <consortium name="The Broad Institute Genomics Platform"/>
            <person name="Cuomo C."/>
            <person name="de Hoog S."/>
            <person name="Gorbushina A."/>
            <person name="Stielow B."/>
            <person name="Teixiera M."/>
            <person name="Abouelleil A."/>
            <person name="Chapman S.B."/>
            <person name="Priest M."/>
            <person name="Young S.K."/>
            <person name="Wortman J."/>
            <person name="Nusbaum C."/>
            <person name="Birren B."/>
        </authorList>
    </citation>
    <scope>NUCLEOTIDE SEQUENCE [LARGE SCALE GENOMIC DNA]</scope>
    <source>
        <strain evidence="2 3">CBS 118157</strain>
    </source>
</reference>
<dbReference type="OrthoDB" id="5552418at2759"/>
<feature type="compositionally biased region" description="Polar residues" evidence="1">
    <location>
        <begin position="10"/>
        <end position="20"/>
    </location>
</feature>
<protein>
    <submittedName>
        <fullName evidence="2">Uncharacterized protein</fullName>
    </submittedName>
</protein>
<gene>
    <name evidence="2" type="ORF">PV05_05972</name>
</gene>
<feature type="region of interest" description="Disordered" evidence="1">
    <location>
        <begin position="96"/>
        <end position="137"/>
    </location>
</feature>
<evidence type="ECO:0000313" key="3">
    <source>
        <dbReference type="Proteomes" id="UP000054342"/>
    </source>
</evidence>
<accession>A0A0D2D517</accession>
<dbReference type="Proteomes" id="UP000054342">
    <property type="component" value="Unassembled WGS sequence"/>
</dbReference>
<name>A0A0D2D517_9EURO</name>
<dbReference type="HOGENOM" id="CLU_033551_0_0_1"/>
<keyword evidence="3" id="KW-1185">Reference proteome</keyword>
<dbReference type="AlphaFoldDB" id="A0A0D2D517"/>
<proteinExistence type="predicted"/>
<evidence type="ECO:0000256" key="1">
    <source>
        <dbReference type="SAM" id="MobiDB-lite"/>
    </source>
</evidence>
<feature type="compositionally biased region" description="Low complexity" evidence="1">
    <location>
        <begin position="100"/>
        <end position="117"/>
    </location>
</feature>